<feature type="transmembrane region" description="Helical" evidence="1">
    <location>
        <begin position="29"/>
        <end position="51"/>
    </location>
</feature>
<geneLocation type="plasmid" evidence="2 3">
    <name>plasmI</name>
</geneLocation>
<evidence type="ECO:0000256" key="1">
    <source>
        <dbReference type="SAM" id="Phobius"/>
    </source>
</evidence>
<keyword evidence="1" id="KW-1133">Transmembrane helix</keyword>
<keyword evidence="2" id="KW-0614">Plasmid</keyword>
<dbReference type="AlphaFoldDB" id="D6CKA5"/>
<proteinExistence type="predicted"/>
<keyword evidence="3" id="KW-1185">Reference proteome</keyword>
<gene>
    <name evidence="2" type="ordered locus">XALp_3175</name>
</gene>
<sequence>MIGELVLVEPWQGMPDDYSNQKAGRSRSVFWWVGLLAFLAGPTALFASVVLKVSGTALLMLLYEIFFLLIVALLLFGIDGWLPHLNEEEEKQG</sequence>
<dbReference type="KEGG" id="xal:XALp_3175"/>
<evidence type="ECO:0000313" key="3">
    <source>
        <dbReference type="Proteomes" id="UP000001890"/>
    </source>
</evidence>
<organism evidence="3">
    <name type="scientific">Xanthomonas albilineans (strain GPE PC73 / CFBP 7063)</name>
    <dbReference type="NCBI Taxonomy" id="380358"/>
    <lineage>
        <taxon>Bacteria</taxon>
        <taxon>Pseudomonadati</taxon>
        <taxon>Pseudomonadota</taxon>
        <taxon>Gammaproteobacteria</taxon>
        <taxon>Lysobacterales</taxon>
        <taxon>Lysobacteraceae</taxon>
        <taxon>Xanthomonas</taxon>
    </lineage>
</organism>
<dbReference type="Proteomes" id="UP000001890">
    <property type="component" value="Plasmid plasmI"/>
</dbReference>
<reference evidence="3" key="1">
    <citation type="journal article" date="2009" name="BMC Genomics">
        <title>The complete genome sequence of Xanthomonas albilineans provides new insights into the reductive genome evolution of the xylem-limited Xanthomonadaceae.</title>
        <authorList>
            <person name="Pieretti I."/>
            <person name="Royer M."/>
            <person name="Barbe V."/>
            <person name="Carrere S."/>
            <person name="Koebnik R."/>
            <person name="Cociancich S."/>
            <person name="Couloux A."/>
            <person name="Darrasse A."/>
            <person name="Gouzy J."/>
            <person name="Jacques M.A."/>
            <person name="Lauber E."/>
            <person name="Manceau C."/>
            <person name="Mangenot S."/>
            <person name="Poussier S."/>
            <person name="Segurens B."/>
            <person name="Szurek B."/>
            <person name="Verdier V."/>
            <person name="Arlat M."/>
            <person name="Rott P."/>
        </authorList>
    </citation>
    <scope>NUCLEOTIDE SEQUENCE [LARGE SCALE GENOMIC DNA]</scope>
    <source>
        <strain evidence="3">GPE PC73 / CFBP 7063</strain>
        <plasmid evidence="3">Plasmid plasmI</plasmid>
    </source>
</reference>
<keyword evidence="1" id="KW-0812">Transmembrane</keyword>
<protein>
    <submittedName>
        <fullName evidence="2">Hypothetical membrane protein</fullName>
    </submittedName>
</protein>
<name>D6CKA5_XANAP</name>
<accession>D6CKA5</accession>
<evidence type="ECO:0000313" key="2">
    <source>
        <dbReference type="EMBL" id="CAZ15894.1"/>
    </source>
</evidence>
<feature type="transmembrane region" description="Helical" evidence="1">
    <location>
        <begin position="58"/>
        <end position="78"/>
    </location>
</feature>
<dbReference type="EMBL" id="FP340279">
    <property type="protein sequence ID" value="CAZ15894.1"/>
    <property type="molecule type" value="Genomic_DNA"/>
</dbReference>
<keyword evidence="1" id="KW-0472">Membrane</keyword>